<dbReference type="Proteomes" id="UP000287651">
    <property type="component" value="Unassembled WGS sequence"/>
</dbReference>
<proteinExistence type="predicted"/>
<dbReference type="AlphaFoldDB" id="A0A426YKU9"/>
<reference evidence="1 2" key="1">
    <citation type="journal article" date="2014" name="Agronomy (Basel)">
        <title>A Draft Genome Sequence for Ensete ventricosum, the Drought-Tolerant Tree Against Hunger.</title>
        <authorList>
            <person name="Harrison J."/>
            <person name="Moore K.A."/>
            <person name="Paszkiewicz K."/>
            <person name="Jones T."/>
            <person name="Grant M."/>
            <person name="Ambacheew D."/>
            <person name="Muzemil S."/>
            <person name="Studholme D.J."/>
        </authorList>
    </citation>
    <scope>NUCLEOTIDE SEQUENCE [LARGE SCALE GENOMIC DNA]</scope>
</reference>
<gene>
    <name evidence="1" type="ORF">B296_00047682</name>
</gene>
<name>A0A426YKU9_ENSVE</name>
<dbReference type="EMBL" id="AMZH03011686">
    <property type="protein sequence ID" value="RRT52399.1"/>
    <property type="molecule type" value="Genomic_DNA"/>
</dbReference>
<protein>
    <submittedName>
        <fullName evidence="1">Uncharacterized protein</fullName>
    </submittedName>
</protein>
<evidence type="ECO:0000313" key="1">
    <source>
        <dbReference type="EMBL" id="RRT52399.1"/>
    </source>
</evidence>
<comment type="caution">
    <text evidence="1">The sequence shown here is derived from an EMBL/GenBank/DDBJ whole genome shotgun (WGS) entry which is preliminary data.</text>
</comment>
<sequence length="95" mass="10387">MNSLLRVGEHSWAVGAHRTNEISVLWCDVTTSTAHQLATTTINRGHDHFLPPSRCIDRLADGLPEQHKHKAMDSRDRYSLLVGVLGLGASGSTIT</sequence>
<organism evidence="1 2">
    <name type="scientific">Ensete ventricosum</name>
    <name type="common">Abyssinian banana</name>
    <name type="synonym">Musa ensete</name>
    <dbReference type="NCBI Taxonomy" id="4639"/>
    <lineage>
        <taxon>Eukaryota</taxon>
        <taxon>Viridiplantae</taxon>
        <taxon>Streptophyta</taxon>
        <taxon>Embryophyta</taxon>
        <taxon>Tracheophyta</taxon>
        <taxon>Spermatophyta</taxon>
        <taxon>Magnoliopsida</taxon>
        <taxon>Liliopsida</taxon>
        <taxon>Zingiberales</taxon>
        <taxon>Musaceae</taxon>
        <taxon>Ensete</taxon>
    </lineage>
</organism>
<evidence type="ECO:0000313" key="2">
    <source>
        <dbReference type="Proteomes" id="UP000287651"/>
    </source>
</evidence>
<accession>A0A426YKU9</accession>